<evidence type="ECO:0008006" key="4">
    <source>
        <dbReference type="Google" id="ProtNLM"/>
    </source>
</evidence>
<feature type="compositionally biased region" description="Basic residues" evidence="1">
    <location>
        <begin position="520"/>
        <end position="531"/>
    </location>
</feature>
<dbReference type="EMBL" id="VDCV01000011">
    <property type="protein sequence ID" value="KAB5533972.1"/>
    <property type="molecule type" value="Genomic_DNA"/>
</dbReference>
<protein>
    <recommendedName>
        <fullName evidence="4">COP1-interacting protein 7</fullName>
    </recommendedName>
</protein>
<gene>
    <name evidence="2" type="ORF">DKX38_017058</name>
</gene>
<comment type="caution">
    <text evidence="2">The sequence shown here is derived from an EMBL/GenBank/DDBJ whole genome shotgun (WGS) entry which is preliminary data.</text>
</comment>
<feature type="region of interest" description="Disordered" evidence="1">
    <location>
        <begin position="320"/>
        <end position="351"/>
    </location>
</feature>
<evidence type="ECO:0000313" key="3">
    <source>
        <dbReference type="Proteomes" id="UP000326939"/>
    </source>
</evidence>
<feature type="compositionally biased region" description="Basic and acidic residues" evidence="1">
    <location>
        <begin position="438"/>
        <end position="453"/>
    </location>
</feature>
<dbReference type="PANTHER" id="PTHR31008">
    <property type="entry name" value="COP1-INTERACTING PROTEIN-RELATED"/>
    <property type="match status" value="1"/>
</dbReference>
<feature type="region of interest" description="Disordered" evidence="1">
    <location>
        <begin position="395"/>
        <end position="559"/>
    </location>
</feature>
<feature type="compositionally biased region" description="Low complexity" evidence="1">
    <location>
        <begin position="917"/>
        <end position="930"/>
    </location>
</feature>
<dbReference type="Proteomes" id="UP000326939">
    <property type="component" value="Chromosome 11"/>
</dbReference>
<dbReference type="AlphaFoldDB" id="A0A5N5KUD5"/>
<feature type="compositionally biased region" description="Polar residues" evidence="1">
    <location>
        <begin position="342"/>
        <end position="351"/>
    </location>
</feature>
<name>A0A5N5KUD5_9ROSI</name>
<feature type="region of interest" description="Disordered" evidence="1">
    <location>
        <begin position="156"/>
        <end position="193"/>
    </location>
</feature>
<evidence type="ECO:0000256" key="1">
    <source>
        <dbReference type="SAM" id="MobiDB-lite"/>
    </source>
</evidence>
<feature type="compositionally biased region" description="Basic and acidic residues" evidence="1">
    <location>
        <begin position="175"/>
        <end position="193"/>
    </location>
</feature>
<feature type="region of interest" description="Disordered" evidence="1">
    <location>
        <begin position="864"/>
        <end position="898"/>
    </location>
</feature>
<sequence>MVTMNSSTLLDYALFQLTPTRTRCDLVLFYGGKKEKLASGLFEPFISHLKFIEDQNSKGGYSIKLCPPTKNAPWFTKGIWYGLCHLLAMFKVQTNWNLILSLDLAYVILYDLSFPLSRFVRFVSTPAVLERFVSLEREILQIEESSVQANELSNTNVAGQPEEGSGPAANSITRKSSDSSKLKDELGKSDHAVPEENSKIQFHRLLEARKTLLRKEQAMAYARGLVAGFEVDNINDLISFADVFGASRLREACNNFKELRKKKHGDGLWMEELAAMEACPPSELSFLGTSGIVLANENSALNQNVMLNFANNGVSTGDFVPNGSSDASRSDSTADSKKDGSMATSDQIPSATANVQVPMQWPYMYNFQGPIPQYPPYQGYHFPAMQPIPPHYPRNMQWPSNVKEFSPGKKDKSMNKKGYEYSGEEIQTESSDSDMSDSDSHTDQEKKHSSTDVHHKKKHRKKQSKTLVIRNINYITPKRRNGGSGSFSDETSSDDEDTIKQKVDDAVGSLEKLHKSNSSTHRRRGSNKSNHKSNQSSDSPIQDFDGGLVSNTSKGGRANENWDTFQSLLMKDDRTVNGVEKLQPVDVRGEHFIIRSAGDETSLGINPAMELGPAKVLNKRMASGDSFVATERGGEHEDRVRLEDIENTEGFRSIMKRRDSTNEDFLISRRLEESSGLGGILSRDRETSIIMPGKGDDWFVINHSGKPENQDAAISMLPLEGDSANAKSSRKDVLVDDSFMVHARSTADDPYDSQWKTDIRMAADLTLSSQPENGTADHNHEVRDAYEPNDPCVVLERHSGFESRRESWDTDRGIDISFMEAQRSPNVESGNQIEKKLPSNSDKTAIKKNGIIGRKVPEVGSKILRGSLGKSKTEMMSIGKKSPLASRPAVQKSKKEEEIRKKMEEIMIQRQKRIAERTAAAAGAPAATKRASLESKPVKGSPNSDKKIIPRPKRQTK</sequence>
<evidence type="ECO:0000313" key="2">
    <source>
        <dbReference type="EMBL" id="KAB5533972.1"/>
    </source>
</evidence>
<feature type="compositionally biased region" description="Basic and acidic residues" evidence="1">
    <location>
        <begin position="406"/>
        <end position="419"/>
    </location>
</feature>
<feature type="compositionally biased region" description="Basic and acidic residues" evidence="1">
    <location>
        <begin position="328"/>
        <end position="340"/>
    </location>
</feature>
<feature type="compositionally biased region" description="Acidic residues" evidence="1">
    <location>
        <begin position="422"/>
        <end position="437"/>
    </location>
</feature>
<feature type="region of interest" description="Disordered" evidence="1">
    <location>
        <begin position="914"/>
        <end position="957"/>
    </location>
</feature>
<keyword evidence="3" id="KW-1185">Reference proteome</keyword>
<accession>A0A5N5KUD5</accession>
<dbReference type="PANTHER" id="PTHR31008:SF0">
    <property type="entry name" value="CSL1"/>
    <property type="match status" value="1"/>
</dbReference>
<reference evidence="3" key="1">
    <citation type="journal article" date="2019" name="Gigascience">
        <title>De novo genome assembly of the endangered Acer yangbiense, a plant species with extremely small populations endemic to Yunnan Province, China.</title>
        <authorList>
            <person name="Yang J."/>
            <person name="Wariss H.M."/>
            <person name="Tao L."/>
            <person name="Zhang R."/>
            <person name="Yun Q."/>
            <person name="Hollingsworth P."/>
            <person name="Dao Z."/>
            <person name="Luo G."/>
            <person name="Guo H."/>
            <person name="Ma Y."/>
            <person name="Sun W."/>
        </authorList>
    </citation>
    <scope>NUCLEOTIDE SEQUENCE [LARGE SCALE GENOMIC DNA]</scope>
    <source>
        <strain evidence="3">cv. br00</strain>
    </source>
</reference>
<proteinExistence type="predicted"/>
<feature type="compositionally biased region" description="Basic residues" evidence="1">
    <location>
        <begin position="454"/>
        <end position="464"/>
    </location>
</feature>
<organism evidence="2 3">
    <name type="scientific">Salix brachista</name>
    <dbReference type="NCBI Taxonomy" id="2182728"/>
    <lineage>
        <taxon>Eukaryota</taxon>
        <taxon>Viridiplantae</taxon>
        <taxon>Streptophyta</taxon>
        <taxon>Embryophyta</taxon>
        <taxon>Tracheophyta</taxon>
        <taxon>Spermatophyta</taxon>
        <taxon>Magnoliopsida</taxon>
        <taxon>eudicotyledons</taxon>
        <taxon>Gunneridae</taxon>
        <taxon>Pentapetalae</taxon>
        <taxon>rosids</taxon>
        <taxon>fabids</taxon>
        <taxon>Malpighiales</taxon>
        <taxon>Salicaceae</taxon>
        <taxon>Saliceae</taxon>
        <taxon>Salix</taxon>
    </lineage>
</organism>